<dbReference type="WBParaSite" id="ACRNAN_scaffold938.g15970.t1">
    <property type="protein sequence ID" value="ACRNAN_scaffold938.g15970.t1"/>
    <property type="gene ID" value="ACRNAN_scaffold938.g15970"/>
</dbReference>
<protein>
    <submittedName>
        <fullName evidence="4">Uncharacterized protein</fullName>
    </submittedName>
</protein>
<keyword evidence="1" id="KW-0175">Coiled coil</keyword>
<evidence type="ECO:0000256" key="1">
    <source>
        <dbReference type="SAM" id="Coils"/>
    </source>
</evidence>
<evidence type="ECO:0000256" key="2">
    <source>
        <dbReference type="SAM" id="MobiDB-lite"/>
    </source>
</evidence>
<name>A0A914EQ95_9BILA</name>
<proteinExistence type="predicted"/>
<organism evidence="3 4">
    <name type="scientific">Acrobeloides nanus</name>
    <dbReference type="NCBI Taxonomy" id="290746"/>
    <lineage>
        <taxon>Eukaryota</taxon>
        <taxon>Metazoa</taxon>
        <taxon>Ecdysozoa</taxon>
        <taxon>Nematoda</taxon>
        <taxon>Chromadorea</taxon>
        <taxon>Rhabditida</taxon>
        <taxon>Tylenchina</taxon>
        <taxon>Cephalobomorpha</taxon>
        <taxon>Cephaloboidea</taxon>
        <taxon>Cephalobidae</taxon>
        <taxon>Acrobeloides</taxon>
    </lineage>
</organism>
<reference evidence="4" key="1">
    <citation type="submission" date="2022-11" db="UniProtKB">
        <authorList>
            <consortium name="WormBaseParasite"/>
        </authorList>
    </citation>
    <scope>IDENTIFICATION</scope>
</reference>
<dbReference type="AlphaFoldDB" id="A0A914EQ95"/>
<evidence type="ECO:0000313" key="4">
    <source>
        <dbReference type="WBParaSite" id="ACRNAN_scaffold938.g15970.t1"/>
    </source>
</evidence>
<sequence>MSEAKRKSLEKARAKRYEDPTLEVTEEAVVENDSESDDEEVTAEFHDIQVQLEEMQKNQQKIGSGVKRIVKNLKMQVNYQKRQHEIFELYSMGLQTEIAEKEAIISSKEEDIESIEEELERTINNIVSLEDQLEQERNKYEKLQEDVEKLKKIRKNYNQVVRRRSKDAATSGRPVEDFCTLTPSGQQKAIDKLYQTLLDKYGDNEVWICPLSDKGGDYCKLGLLLANRPSLVSKEELKTLCHKYEEDYGIGKLRKLLTMTSDELDHKISDKDWVIDVINSVENDEEIGDYDPNHQCKMDGCLVDILKMNLPNREYSTLLQCGNSKCKSK</sequence>
<feature type="coiled-coil region" evidence="1">
    <location>
        <begin position="98"/>
        <end position="160"/>
    </location>
</feature>
<keyword evidence="3" id="KW-1185">Reference proteome</keyword>
<dbReference type="Proteomes" id="UP000887540">
    <property type="component" value="Unplaced"/>
</dbReference>
<evidence type="ECO:0000313" key="3">
    <source>
        <dbReference type="Proteomes" id="UP000887540"/>
    </source>
</evidence>
<accession>A0A914EQ95</accession>
<feature type="region of interest" description="Disordered" evidence="2">
    <location>
        <begin position="1"/>
        <end position="20"/>
    </location>
</feature>
<feature type="compositionally biased region" description="Basic and acidic residues" evidence="2">
    <location>
        <begin position="1"/>
        <end position="19"/>
    </location>
</feature>